<comment type="caution">
    <text evidence="2">The sequence shown here is derived from an EMBL/GenBank/DDBJ whole genome shotgun (WGS) entry which is preliminary data.</text>
</comment>
<gene>
    <name evidence="2" type="ORF">VTK73DRAFT_431</name>
</gene>
<evidence type="ECO:0000313" key="3">
    <source>
        <dbReference type="Proteomes" id="UP001586593"/>
    </source>
</evidence>
<evidence type="ECO:0000313" key="2">
    <source>
        <dbReference type="EMBL" id="KAL1845786.1"/>
    </source>
</evidence>
<evidence type="ECO:0000256" key="1">
    <source>
        <dbReference type="SAM" id="MobiDB-lite"/>
    </source>
</evidence>
<dbReference type="Proteomes" id="UP001586593">
    <property type="component" value="Unassembled WGS sequence"/>
</dbReference>
<organism evidence="2 3">
    <name type="scientific">Phialemonium thermophilum</name>
    <dbReference type="NCBI Taxonomy" id="223376"/>
    <lineage>
        <taxon>Eukaryota</taxon>
        <taxon>Fungi</taxon>
        <taxon>Dikarya</taxon>
        <taxon>Ascomycota</taxon>
        <taxon>Pezizomycotina</taxon>
        <taxon>Sordariomycetes</taxon>
        <taxon>Sordariomycetidae</taxon>
        <taxon>Cephalothecales</taxon>
        <taxon>Cephalothecaceae</taxon>
        <taxon>Phialemonium</taxon>
    </lineage>
</organism>
<feature type="region of interest" description="Disordered" evidence="1">
    <location>
        <begin position="1"/>
        <end position="57"/>
    </location>
</feature>
<name>A0ABR3VV69_9PEZI</name>
<keyword evidence="3" id="KW-1185">Reference proteome</keyword>
<feature type="region of interest" description="Disordered" evidence="1">
    <location>
        <begin position="91"/>
        <end position="165"/>
    </location>
</feature>
<feature type="compositionally biased region" description="Low complexity" evidence="1">
    <location>
        <begin position="93"/>
        <end position="131"/>
    </location>
</feature>
<dbReference type="EMBL" id="JAZHXJ010001077">
    <property type="protein sequence ID" value="KAL1845786.1"/>
    <property type="molecule type" value="Genomic_DNA"/>
</dbReference>
<reference evidence="2 3" key="1">
    <citation type="journal article" date="2024" name="Commun. Biol.">
        <title>Comparative genomic analysis of thermophilic fungi reveals convergent evolutionary adaptations and gene losses.</title>
        <authorList>
            <person name="Steindorff A.S."/>
            <person name="Aguilar-Pontes M.V."/>
            <person name="Robinson A.J."/>
            <person name="Andreopoulos B."/>
            <person name="LaButti K."/>
            <person name="Kuo A."/>
            <person name="Mondo S."/>
            <person name="Riley R."/>
            <person name="Otillar R."/>
            <person name="Haridas S."/>
            <person name="Lipzen A."/>
            <person name="Grimwood J."/>
            <person name="Schmutz J."/>
            <person name="Clum A."/>
            <person name="Reid I.D."/>
            <person name="Moisan M.C."/>
            <person name="Butler G."/>
            <person name="Nguyen T.T.M."/>
            <person name="Dewar K."/>
            <person name="Conant G."/>
            <person name="Drula E."/>
            <person name="Henrissat B."/>
            <person name="Hansel C."/>
            <person name="Singer S."/>
            <person name="Hutchinson M.I."/>
            <person name="de Vries R.P."/>
            <person name="Natvig D.O."/>
            <person name="Powell A.J."/>
            <person name="Tsang A."/>
            <person name="Grigoriev I.V."/>
        </authorList>
    </citation>
    <scope>NUCLEOTIDE SEQUENCE [LARGE SCALE GENOMIC DNA]</scope>
    <source>
        <strain evidence="2 3">ATCC 24622</strain>
    </source>
</reference>
<proteinExistence type="predicted"/>
<sequence length="165" mass="18022">MAAVQVEVPRLPGPPGQPDIDYAPDLEKYKRRTQRRLQTEELPRTLPPGFPEKLDSPLAWDGATVGDHYQWNYELTPSDIEEIEQALRHFQCSTTRSATSRARSTPATASRSSAASPSTPTPARRTSSSTPASPPTWAPSAPGRTSGRAPTTAPRRTWSWPTSGT</sequence>
<protein>
    <submittedName>
        <fullName evidence="2">Uncharacterized protein</fullName>
    </submittedName>
</protein>
<accession>A0ABR3VV69</accession>